<evidence type="ECO:0000313" key="6">
    <source>
        <dbReference type="EMBL" id="KAK7524799.1"/>
    </source>
</evidence>
<dbReference type="PANTHER" id="PTHR42812">
    <property type="entry name" value="BETA-XYLOSIDASE"/>
    <property type="match status" value="1"/>
</dbReference>
<keyword evidence="2 4" id="KW-0378">Hydrolase</keyword>
<dbReference type="InterPro" id="IPR051795">
    <property type="entry name" value="Glycosyl_Hydrlase_43"/>
</dbReference>
<evidence type="ECO:0000256" key="1">
    <source>
        <dbReference type="ARBA" id="ARBA00009865"/>
    </source>
</evidence>
<dbReference type="CDD" id="cd08999">
    <property type="entry name" value="GH43_ABN-like"/>
    <property type="match status" value="1"/>
</dbReference>
<reference evidence="6 7" key="1">
    <citation type="submission" date="2024-04" db="EMBL/GenBank/DDBJ databases">
        <title>Phyllosticta paracitricarpa is synonymous to the EU quarantine fungus P. citricarpa based on phylogenomic analyses.</title>
        <authorList>
            <consortium name="Lawrence Berkeley National Laboratory"/>
            <person name="Van Ingen-Buijs V.A."/>
            <person name="Van Westerhoven A.C."/>
            <person name="Haridas S."/>
            <person name="Skiadas P."/>
            <person name="Martin F."/>
            <person name="Groenewald J.Z."/>
            <person name="Crous P.W."/>
            <person name="Seidl M.F."/>
        </authorList>
    </citation>
    <scope>NUCLEOTIDE SEQUENCE [LARGE SCALE GENOMIC DNA]</scope>
    <source>
        <strain evidence="6 7">CBS 123371</strain>
    </source>
</reference>
<evidence type="ECO:0000256" key="4">
    <source>
        <dbReference type="RuleBase" id="RU361187"/>
    </source>
</evidence>
<comment type="similarity">
    <text evidence="1 4">Belongs to the glycosyl hydrolase 43 family.</text>
</comment>
<keyword evidence="3 4" id="KW-0326">Glycosidase</keyword>
<keyword evidence="5" id="KW-0732">Signal</keyword>
<dbReference type="InterPro" id="IPR023296">
    <property type="entry name" value="Glyco_hydro_beta-prop_sf"/>
</dbReference>
<dbReference type="Gene3D" id="2.115.10.20">
    <property type="entry name" value="Glycosyl hydrolase domain, family 43"/>
    <property type="match status" value="1"/>
</dbReference>
<dbReference type="InterPro" id="IPR006710">
    <property type="entry name" value="Glyco_hydro_43"/>
</dbReference>
<evidence type="ECO:0000256" key="3">
    <source>
        <dbReference type="ARBA" id="ARBA00023295"/>
    </source>
</evidence>
<dbReference type="SUPFAM" id="SSF75005">
    <property type="entry name" value="Arabinanase/levansucrase/invertase"/>
    <property type="match status" value="1"/>
</dbReference>
<keyword evidence="7" id="KW-1185">Reference proteome</keyword>
<gene>
    <name evidence="6" type="ORF">IWZ03DRAFT_33616</name>
</gene>
<feature type="signal peptide" evidence="5">
    <location>
        <begin position="1"/>
        <end position="22"/>
    </location>
</feature>
<comment type="caution">
    <text evidence="6">The sequence shown here is derived from an EMBL/GenBank/DDBJ whole genome shotgun (WGS) entry which is preliminary data.</text>
</comment>
<dbReference type="EMBL" id="JBBPHU010000001">
    <property type="protein sequence ID" value="KAK7524799.1"/>
    <property type="molecule type" value="Genomic_DNA"/>
</dbReference>
<feature type="chain" id="PRO_5045832699" evidence="5">
    <location>
        <begin position="23"/>
        <end position="331"/>
    </location>
</feature>
<evidence type="ECO:0000313" key="7">
    <source>
        <dbReference type="Proteomes" id="UP001363622"/>
    </source>
</evidence>
<accession>A0ABR1L129</accession>
<dbReference type="GO" id="GO:0016787">
    <property type="term" value="F:hydrolase activity"/>
    <property type="evidence" value="ECO:0007669"/>
    <property type="project" value="UniProtKB-KW"/>
</dbReference>
<protein>
    <submittedName>
        <fullName evidence="6">Glycosyl hydrolase</fullName>
    </submittedName>
</protein>
<sequence>MFPTFTRSSAAALVCLFSLVSAVPLEKRAPSGPVISSNFPDPSIVKVGNTWYSFGTNLGDQTTPHVQIATSSDFKTWSLTGEDALPTLPAWVSFSKPAVWAPDVIQNDNGKFVMYFSAARLENSDRHCVGVATSDNIMGPYTAQATAWACHNDQGGAIDASSFVDSDGSRYVTYKIDGNSQGSGGACNNDVEPRKSTPIMQQKVGSNGIDKVGNPYQILTNDVPSVDGPDVEAPSIAKLPTGGYVLFFSSNCFTTINYNVNYATASSVSGPYTRASTPLFTSSSTGLWSPGGASIAPDGQHLIFHAYIEAGSSIRAVYTAQLSWNDDFASA</sequence>
<dbReference type="Proteomes" id="UP001363622">
    <property type="component" value="Unassembled WGS sequence"/>
</dbReference>
<proteinExistence type="inferred from homology"/>
<name>A0ABR1L129_9PEZI</name>
<dbReference type="Pfam" id="PF04616">
    <property type="entry name" value="Glyco_hydro_43"/>
    <property type="match status" value="1"/>
</dbReference>
<evidence type="ECO:0000256" key="2">
    <source>
        <dbReference type="ARBA" id="ARBA00022801"/>
    </source>
</evidence>
<organism evidence="6 7">
    <name type="scientific">Phyllosticta citriasiana</name>
    <dbReference type="NCBI Taxonomy" id="595635"/>
    <lineage>
        <taxon>Eukaryota</taxon>
        <taxon>Fungi</taxon>
        <taxon>Dikarya</taxon>
        <taxon>Ascomycota</taxon>
        <taxon>Pezizomycotina</taxon>
        <taxon>Dothideomycetes</taxon>
        <taxon>Dothideomycetes incertae sedis</taxon>
        <taxon>Botryosphaeriales</taxon>
        <taxon>Phyllostictaceae</taxon>
        <taxon>Phyllosticta</taxon>
    </lineage>
</organism>
<dbReference type="PANTHER" id="PTHR42812:SF5">
    <property type="entry name" value="ENDO-ARABINASE"/>
    <property type="match status" value="1"/>
</dbReference>
<evidence type="ECO:0000256" key="5">
    <source>
        <dbReference type="SAM" id="SignalP"/>
    </source>
</evidence>